<dbReference type="RefSeq" id="WP_103914435.1">
    <property type="nucleotide sequence ID" value="NZ_FNUS01000006.1"/>
</dbReference>
<organism evidence="2 3">
    <name type="scientific">Halpernia humi</name>
    <dbReference type="NCBI Taxonomy" id="493375"/>
    <lineage>
        <taxon>Bacteria</taxon>
        <taxon>Pseudomonadati</taxon>
        <taxon>Bacteroidota</taxon>
        <taxon>Flavobacteriia</taxon>
        <taxon>Flavobacteriales</taxon>
        <taxon>Weeksellaceae</taxon>
        <taxon>Chryseobacterium group</taxon>
        <taxon>Halpernia</taxon>
    </lineage>
</organism>
<proteinExistence type="predicted"/>
<dbReference type="Proteomes" id="UP000236738">
    <property type="component" value="Unassembled WGS sequence"/>
</dbReference>
<dbReference type="EMBL" id="FNUS01000006">
    <property type="protein sequence ID" value="SEG51365.1"/>
    <property type="molecule type" value="Genomic_DNA"/>
</dbReference>
<gene>
    <name evidence="2" type="ORF">SAMN05421847_2586</name>
</gene>
<name>A0A1H6ATK8_9FLAO</name>
<dbReference type="InterPro" id="IPR014914">
    <property type="entry name" value="RES_dom"/>
</dbReference>
<dbReference type="OrthoDB" id="9789501at2"/>
<feature type="domain" description="RES" evidence="1">
    <location>
        <begin position="11"/>
        <end position="137"/>
    </location>
</feature>
<keyword evidence="3" id="KW-1185">Reference proteome</keyword>
<sequence>MLVYRLVHRKYADSLFASGIEGRWNFAGQKVLYTAKTIALAYLELMHQRKGLGFNDDFKIMLISIPDSATFDEINSEKLPVDWRNFRNYAVCQTLSEEWFVRRNHLLLKVPSAVVPQNFNIVINSEHPLYKEVEIIDVLDFIPDYRLENILKKYN</sequence>
<dbReference type="Pfam" id="PF08808">
    <property type="entry name" value="RES"/>
    <property type="match status" value="1"/>
</dbReference>
<evidence type="ECO:0000259" key="1">
    <source>
        <dbReference type="SMART" id="SM00953"/>
    </source>
</evidence>
<evidence type="ECO:0000313" key="3">
    <source>
        <dbReference type="Proteomes" id="UP000236738"/>
    </source>
</evidence>
<reference evidence="3" key="1">
    <citation type="submission" date="2016-10" db="EMBL/GenBank/DDBJ databases">
        <authorList>
            <person name="Varghese N."/>
            <person name="Submissions S."/>
        </authorList>
    </citation>
    <scope>NUCLEOTIDE SEQUENCE [LARGE SCALE GENOMIC DNA]</scope>
    <source>
        <strain evidence="3">DSM 21580</strain>
    </source>
</reference>
<dbReference type="AlphaFoldDB" id="A0A1H6ATK8"/>
<evidence type="ECO:0000313" key="2">
    <source>
        <dbReference type="EMBL" id="SEG51365.1"/>
    </source>
</evidence>
<protein>
    <submittedName>
        <fullName evidence="2">RES domain-containing protein</fullName>
    </submittedName>
</protein>
<accession>A0A1H6ATK8</accession>
<dbReference type="SMART" id="SM00953">
    <property type="entry name" value="RES"/>
    <property type="match status" value="1"/>
</dbReference>